<evidence type="ECO:0000256" key="2">
    <source>
        <dbReference type="SAM" id="Phobius"/>
    </source>
</evidence>
<feature type="transmembrane region" description="Helical" evidence="2">
    <location>
        <begin position="80"/>
        <end position="106"/>
    </location>
</feature>
<dbReference type="EMBL" id="PGTM01000034">
    <property type="protein sequence ID" value="PJF36740.1"/>
    <property type="molecule type" value="Genomic_DNA"/>
</dbReference>
<protein>
    <submittedName>
        <fullName evidence="4">Sugar transferase</fullName>
    </submittedName>
</protein>
<evidence type="ECO:0000313" key="4">
    <source>
        <dbReference type="EMBL" id="PJF36740.1"/>
    </source>
</evidence>
<dbReference type="GO" id="GO:0016780">
    <property type="term" value="F:phosphotransferase activity, for other substituted phosphate groups"/>
    <property type="evidence" value="ECO:0007669"/>
    <property type="project" value="TreeGrafter"/>
</dbReference>
<keyword evidence="2" id="KW-0812">Transmembrane</keyword>
<reference evidence="4 5" key="1">
    <citation type="submission" date="2017-11" db="EMBL/GenBank/DDBJ databases">
        <title>Evolution of Phototrophy in the Chloroflexi Phylum Driven by Horizontal Gene Transfer.</title>
        <authorList>
            <person name="Ward L.M."/>
            <person name="Hemp J."/>
            <person name="Shih P.M."/>
            <person name="Mcglynn S.E."/>
            <person name="Fischer W."/>
        </authorList>
    </citation>
    <scope>NUCLEOTIDE SEQUENCE [LARGE SCALE GENOMIC DNA]</scope>
    <source>
        <strain evidence="4">JP3_13</strain>
    </source>
</reference>
<comment type="similarity">
    <text evidence="1">Belongs to the bacterial sugar transferase family.</text>
</comment>
<evidence type="ECO:0000256" key="1">
    <source>
        <dbReference type="ARBA" id="ARBA00006464"/>
    </source>
</evidence>
<evidence type="ECO:0000259" key="3">
    <source>
        <dbReference type="Pfam" id="PF02397"/>
    </source>
</evidence>
<gene>
    <name evidence="4" type="ORF">CUN49_03915</name>
</gene>
<name>A0A2M8PGS3_9CHLR</name>
<accession>A0A2M8PGS3</accession>
<dbReference type="PANTHER" id="PTHR30576:SF0">
    <property type="entry name" value="UNDECAPRENYL-PHOSPHATE N-ACETYLGALACTOSAMINYL 1-PHOSPHATE TRANSFERASE-RELATED"/>
    <property type="match status" value="1"/>
</dbReference>
<proteinExistence type="inferred from homology"/>
<dbReference type="Proteomes" id="UP000229681">
    <property type="component" value="Unassembled WGS sequence"/>
</dbReference>
<dbReference type="Pfam" id="PF02397">
    <property type="entry name" value="Bac_transf"/>
    <property type="match status" value="1"/>
</dbReference>
<dbReference type="InterPro" id="IPR003362">
    <property type="entry name" value="Bact_transf"/>
</dbReference>
<evidence type="ECO:0000313" key="5">
    <source>
        <dbReference type="Proteomes" id="UP000229681"/>
    </source>
</evidence>
<keyword evidence="2" id="KW-0472">Membrane</keyword>
<sequence>MDAVPIGAGAAAAALPISVNGNPIRKLIDAYRSLYNVLPLPEVSKRRIGSERPNDPDFWVNLLPYQSASARAFYRVFKRIFDLGLTLGTAPLWLPLMLLIALLVYLDSGRPIFFTQERTGRGGKRFKMYKFRTMVPNAEALLKELAAKGLAKLDAKGKLAEPLKLERDPRVTRIGRFLRKTSLDELPQLLNVIKGDMSLVGPRPTSWDLGSYTLLQTERLSVQPGITGLWQVYGRGETDFGSWVQWDVLYIEKMSLTLDVKILIRTVLQVLKRRGAR</sequence>
<keyword evidence="2" id="KW-1133">Transmembrane helix</keyword>
<dbReference type="PANTHER" id="PTHR30576">
    <property type="entry name" value="COLANIC BIOSYNTHESIS UDP-GLUCOSE LIPID CARRIER TRANSFERASE"/>
    <property type="match status" value="1"/>
</dbReference>
<feature type="domain" description="Bacterial sugar transferase" evidence="3">
    <location>
        <begin position="78"/>
        <end position="272"/>
    </location>
</feature>
<organism evidence="4 5">
    <name type="scientific">Candidatus Thermofonsia Clade 1 bacterium</name>
    <dbReference type="NCBI Taxonomy" id="2364210"/>
    <lineage>
        <taxon>Bacteria</taxon>
        <taxon>Bacillati</taxon>
        <taxon>Chloroflexota</taxon>
        <taxon>Candidatus Thermofontia</taxon>
        <taxon>Candidatus Thermofonsia Clade 1</taxon>
    </lineage>
</organism>
<dbReference type="AlphaFoldDB" id="A0A2M8PGS3"/>
<comment type="caution">
    <text evidence="4">The sequence shown here is derived from an EMBL/GenBank/DDBJ whole genome shotgun (WGS) entry which is preliminary data.</text>
</comment>
<keyword evidence="4" id="KW-0808">Transferase</keyword>